<dbReference type="HOGENOM" id="CLU_530333_0_0_1"/>
<dbReference type="EnsemblMetazoa" id="SMAR005338-RA">
    <property type="protein sequence ID" value="SMAR005338-PA"/>
    <property type="gene ID" value="SMAR005338"/>
</dbReference>
<dbReference type="EMBL" id="AFFK01019798">
    <property type="status" value="NOT_ANNOTATED_CDS"/>
    <property type="molecule type" value="Genomic_DNA"/>
</dbReference>
<organism evidence="1 2">
    <name type="scientific">Strigamia maritima</name>
    <name type="common">European centipede</name>
    <name type="synonym">Geophilus maritimus</name>
    <dbReference type="NCBI Taxonomy" id="126957"/>
    <lineage>
        <taxon>Eukaryota</taxon>
        <taxon>Metazoa</taxon>
        <taxon>Ecdysozoa</taxon>
        <taxon>Arthropoda</taxon>
        <taxon>Myriapoda</taxon>
        <taxon>Chilopoda</taxon>
        <taxon>Pleurostigmophora</taxon>
        <taxon>Geophilomorpha</taxon>
        <taxon>Linotaeniidae</taxon>
        <taxon>Strigamia</taxon>
    </lineage>
</organism>
<protein>
    <submittedName>
        <fullName evidence="1">Uncharacterized protein</fullName>
    </submittedName>
</protein>
<keyword evidence="2" id="KW-1185">Reference proteome</keyword>
<reference evidence="1" key="2">
    <citation type="submission" date="2015-02" db="UniProtKB">
        <authorList>
            <consortium name="EnsemblMetazoa"/>
        </authorList>
    </citation>
    <scope>IDENTIFICATION</scope>
</reference>
<evidence type="ECO:0000313" key="2">
    <source>
        <dbReference type="Proteomes" id="UP000014500"/>
    </source>
</evidence>
<sequence>MVNFTSASTQNPNDLYPETSFRSFRNSLQIIIKCLLPVFQTNRYYFFPSWVTVADKSSTDQIKGDGIVPLTIDAQNVSISIQTTIQKPRSIITNEITSLTRNIQNVYTGGINIEGSQNYRIEPHMISNTNIITYNVNKNKTNFNFKKIGKFVDKRGESGIINQAEKFCSEVNNSSEKKQKTVASLNNVNPSEEKQTTVVSLNNINASGDIETTVTLTLPELPRTIDLLYSVESTAEIFKQVCASKSCSVDQKKLFNENLQIFQQSVKWIDAVRSDSYGKPSIHNALYTEIEKYVSFLLGGDPEFRNLASESYNLSRCTTEVANHNQTQQINPNNFNNKDLNQPITQIPSNEVSKDQEEEEAYNSVLSLYPEERWEEYPLEKDAYQHYKIETAIERIRQLSERLARQVLPLDSVIGEYCRLQLVSIASDVVSSATFSSSVSAFAAWLSVLDVGPQLPDSFRDVWTSLLPNPVEVRKNRDMKAAESGISLKQEFQELRKEFNQRSTSISITDTSKK</sequence>
<accession>T1IVY2</accession>
<reference evidence="2" key="1">
    <citation type="submission" date="2011-05" db="EMBL/GenBank/DDBJ databases">
        <authorList>
            <person name="Richards S.R."/>
            <person name="Qu J."/>
            <person name="Jiang H."/>
            <person name="Jhangiani S.N."/>
            <person name="Agravi P."/>
            <person name="Goodspeed R."/>
            <person name="Gross S."/>
            <person name="Mandapat C."/>
            <person name="Jackson L."/>
            <person name="Mathew T."/>
            <person name="Pu L."/>
            <person name="Thornton R."/>
            <person name="Saada N."/>
            <person name="Wilczek-Boney K.B."/>
            <person name="Lee S."/>
            <person name="Kovar C."/>
            <person name="Wu Y."/>
            <person name="Scherer S.E."/>
            <person name="Worley K.C."/>
            <person name="Muzny D.M."/>
            <person name="Gibbs R."/>
        </authorList>
    </citation>
    <scope>NUCLEOTIDE SEQUENCE</scope>
    <source>
        <strain evidence="2">Brora</strain>
    </source>
</reference>
<name>T1IVY2_STRMM</name>
<evidence type="ECO:0000313" key="1">
    <source>
        <dbReference type="EnsemblMetazoa" id="SMAR005338-PA"/>
    </source>
</evidence>
<dbReference type="AlphaFoldDB" id="T1IVY2"/>
<dbReference type="Proteomes" id="UP000014500">
    <property type="component" value="Unassembled WGS sequence"/>
</dbReference>
<proteinExistence type="predicted"/>